<dbReference type="Proteomes" id="UP000029525">
    <property type="component" value="Unassembled WGS sequence"/>
</dbReference>
<evidence type="ECO:0000256" key="6">
    <source>
        <dbReference type="RuleBase" id="RU004466"/>
    </source>
</evidence>
<dbReference type="AlphaFoldDB" id="A0A096BT62"/>
<comment type="caution">
    <text evidence="7">The sequence shown here is derived from an EMBL/GenBank/DDBJ whole genome shotgun (WGS) entry which is preliminary data.</text>
</comment>
<accession>A0A096BT62</accession>
<comment type="similarity">
    <text evidence="2 6">Belongs to the FPP/GGPP synthase family.</text>
</comment>
<keyword evidence="3 6" id="KW-0808">Transferase</keyword>
<evidence type="ECO:0000313" key="7">
    <source>
        <dbReference type="EMBL" id="KGF45902.1"/>
    </source>
</evidence>
<dbReference type="Gene3D" id="1.10.600.10">
    <property type="entry name" value="Farnesyl Diphosphate Synthase"/>
    <property type="match status" value="1"/>
</dbReference>
<dbReference type="Pfam" id="PF00348">
    <property type="entry name" value="polyprenyl_synt"/>
    <property type="match status" value="1"/>
</dbReference>
<dbReference type="SUPFAM" id="SSF48576">
    <property type="entry name" value="Terpenoid synthases"/>
    <property type="match status" value="1"/>
</dbReference>
<organism evidence="7 8">
    <name type="scientific">Prevotella bivia DNF00320</name>
    <dbReference type="NCBI Taxonomy" id="1401068"/>
    <lineage>
        <taxon>Bacteria</taxon>
        <taxon>Pseudomonadati</taxon>
        <taxon>Bacteroidota</taxon>
        <taxon>Bacteroidia</taxon>
        <taxon>Bacteroidales</taxon>
        <taxon>Prevotellaceae</taxon>
        <taxon>Prevotella</taxon>
    </lineage>
</organism>
<protein>
    <submittedName>
        <fullName evidence="7">Octaprenyl-diphosphate synthase</fullName>
    </submittedName>
</protein>
<dbReference type="GO" id="GO:0008299">
    <property type="term" value="P:isoprenoid biosynthetic process"/>
    <property type="evidence" value="ECO:0007669"/>
    <property type="project" value="InterPro"/>
</dbReference>
<dbReference type="OrthoDB" id="9805316at2"/>
<dbReference type="PANTHER" id="PTHR12001">
    <property type="entry name" value="GERANYLGERANYL PYROPHOSPHATE SYNTHASE"/>
    <property type="match status" value="1"/>
</dbReference>
<evidence type="ECO:0000256" key="4">
    <source>
        <dbReference type="ARBA" id="ARBA00022723"/>
    </source>
</evidence>
<keyword evidence="5" id="KW-0460">Magnesium</keyword>
<dbReference type="GO" id="GO:0004659">
    <property type="term" value="F:prenyltransferase activity"/>
    <property type="evidence" value="ECO:0007669"/>
    <property type="project" value="InterPro"/>
</dbReference>
<dbReference type="CDD" id="cd00685">
    <property type="entry name" value="Trans_IPPS_HT"/>
    <property type="match status" value="1"/>
</dbReference>
<dbReference type="PANTHER" id="PTHR12001:SF69">
    <property type="entry name" value="ALL TRANS-POLYPRENYL-DIPHOSPHATE SYNTHASE PDSS1"/>
    <property type="match status" value="1"/>
</dbReference>
<dbReference type="GeneID" id="78530738"/>
<dbReference type="InterPro" id="IPR008949">
    <property type="entry name" value="Isoprenoid_synthase_dom_sf"/>
</dbReference>
<evidence type="ECO:0000256" key="2">
    <source>
        <dbReference type="ARBA" id="ARBA00006706"/>
    </source>
</evidence>
<comment type="cofactor">
    <cofactor evidence="1">
        <name>Mg(2+)</name>
        <dbReference type="ChEBI" id="CHEBI:18420"/>
    </cofactor>
</comment>
<gene>
    <name evidence="7" type="ORF">HMPREF0647_00420</name>
</gene>
<dbReference type="SFLD" id="SFLDS00005">
    <property type="entry name" value="Isoprenoid_Synthase_Type_I"/>
    <property type="match status" value="1"/>
</dbReference>
<dbReference type="RefSeq" id="WP_004336296.1">
    <property type="nucleotide sequence ID" value="NZ_JRNQ01000002.1"/>
</dbReference>
<proteinExistence type="inferred from homology"/>
<name>A0A096BT62_9BACT</name>
<dbReference type="InterPro" id="IPR033749">
    <property type="entry name" value="Polyprenyl_synt_CS"/>
</dbReference>
<dbReference type="GO" id="GO:0046872">
    <property type="term" value="F:metal ion binding"/>
    <property type="evidence" value="ECO:0007669"/>
    <property type="project" value="UniProtKB-KW"/>
</dbReference>
<dbReference type="PROSITE" id="PS00723">
    <property type="entry name" value="POLYPRENYL_SYNTHASE_1"/>
    <property type="match status" value="1"/>
</dbReference>
<reference evidence="7 8" key="1">
    <citation type="submission" date="2014-07" db="EMBL/GenBank/DDBJ databases">
        <authorList>
            <person name="McCorrison J."/>
            <person name="Sanka R."/>
            <person name="Torralba M."/>
            <person name="Gillis M."/>
            <person name="Haft D.H."/>
            <person name="Methe B."/>
            <person name="Sutton G."/>
            <person name="Nelson K.E."/>
        </authorList>
    </citation>
    <scope>NUCLEOTIDE SEQUENCE [LARGE SCALE GENOMIC DNA]</scope>
    <source>
        <strain evidence="7 8">DNF00320</strain>
    </source>
</reference>
<dbReference type="PROSITE" id="PS00444">
    <property type="entry name" value="POLYPRENYL_SYNTHASE_2"/>
    <property type="match status" value="1"/>
</dbReference>
<dbReference type="EMBL" id="JRNQ01000002">
    <property type="protein sequence ID" value="KGF45902.1"/>
    <property type="molecule type" value="Genomic_DNA"/>
</dbReference>
<keyword evidence="4" id="KW-0479">Metal-binding</keyword>
<evidence type="ECO:0000313" key="8">
    <source>
        <dbReference type="Proteomes" id="UP000029525"/>
    </source>
</evidence>
<evidence type="ECO:0000256" key="1">
    <source>
        <dbReference type="ARBA" id="ARBA00001946"/>
    </source>
</evidence>
<dbReference type="InterPro" id="IPR000092">
    <property type="entry name" value="Polyprenyl_synt"/>
</dbReference>
<sequence>MDTLSLIKQPIESELSDFIELFNSSLHHDDGLLSQVLHHIKQRGGKRMRPILILLIAKNFGQISSVTQHAAVGLELLHTASLIHDDVVDESSQRRGQASVNASYNNKVAVLVGDYVLSTALLQVSYTNANLIVRYLAELGQTLSDGEILQLSNIQREQITEEAYLQIIARKTAILFEICAAIGAESAGASKDDVALARAFGKDLGMIFQIRDDIFDYFDSEKEIGKPTGNDLTEGKITLPLIYALNTTKNEQMMALARKAKALTITADEITELVAFTKENGGVEYAEKCMNDYHAKAMSFINNKVSDPIIKQSLTAYLDYVIQRNK</sequence>
<evidence type="ECO:0000256" key="5">
    <source>
        <dbReference type="ARBA" id="ARBA00022842"/>
    </source>
</evidence>
<evidence type="ECO:0000256" key="3">
    <source>
        <dbReference type="ARBA" id="ARBA00022679"/>
    </source>
</evidence>